<sequence length="108" mass="12901">MRSEKEMMDLVLSLAEQDERIRIVTLEGSRANINIPKDEFQDYDITYFVSDIEPFISNDDWLNQFGNIIMMQKPEDMELFPPEEKGFSYLMLFDDYNKLILPYCPWKS</sequence>
<keyword evidence="1" id="KW-0548">Nucleotidyltransferase</keyword>
<dbReference type="EMBL" id="UHBY01000003">
    <property type="protein sequence ID" value="SUL36823.1"/>
    <property type="molecule type" value="Genomic_DNA"/>
</dbReference>
<accession>A0A380EJR0</accession>
<dbReference type="Pfam" id="PF04439">
    <property type="entry name" value="Adenyl_transf"/>
    <property type="match status" value="1"/>
</dbReference>
<keyword evidence="1" id="KW-0808">Transferase</keyword>
<dbReference type="GO" id="GO:0016779">
    <property type="term" value="F:nucleotidyltransferase activity"/>
    <property type="evidence" value="ECO:0007669"/>
    <property type="project" value="UniProtKB-KW"/>
</dbReference>
<name>A0A380EJR0_STAAU</name>
<dbReference type="InterPro" id="IPR007530">
    <property type="entry name" value="Aminoglycoside_adenylylTfrase"/>
</dbReference>
<reference evidence="1 2" key="1">
    <citation type="submission" date="2018-06" db="EMBL/GenBank/DDBJ databases">
        <authorList>
            <consortium name="Pathogen Informatics"/>
            <person name="Doyle S."/>
        </authorList>
    </citation>
    <scope>NUCLEOTIDE SEQUENCE [LARGE SCALE GENOMIC DNA]</scope>
    <source>
        <strain evidence="1 2">NCTC10702</strain>
    </source>
</reference>
<dbReference type="InterPro" id="IPR043519">
    <property type="entry name" value="NT_sf"/>
</dbReference>
<gene>
    <name evidence="1" type="primary">aadK</name>
    <name evidence="1" type="ORF">NCTC10702_03012</name>
</gene>
<dbReference type="Proteomes" id="UP000254116">
    <property type="component" value="Unassembled WGS sequence"/>
</dbReference>
<dbReference type="Gene3D" id="3.30.460.10">
    <property type="entry name" value="Beta Polymerase, domain 2"/>
    <property type="match status" value="1"/>
</dbReference>
<dbReference type="EC" id="2.7.7.-" evidence="1"/>
<dbReference type="AlphaFoldDB" id="A0A380EJR0"/>
<organism evidence="1 2">
    <name type="scientific">Staphylococcus aureus</name>
    <dbReference type="NCBI Taxonomy" id="1280"/>
    <lineage>
        <taxon>Bacteria</taxon>
        <taxon>Bacillati</taxon>
        <taxon>Bacillota</taxon>
        <taxon>Bacilli</taxon>
        <taxon>Bacillales</taxon>
        <taxon>Staphylococcaceae</taxon>
        <taxon>Staphylococcus</taxon>
    </lineage>
</organism>
<proteinExistence type="predicted"/>
<evidence type="ECO:0000313" key="2">
    <source>
        <dbReference type="Proteomes" id="UP000254116"/>
    </source>
</evidence>
<dbReference type="SUPFAM" id="SSF81301">
    <property type="entry name" value="Nucleotidyltransferase"/>
    <property type="match status" value="1"/>
</dbReference>
<protein>
    <submittedName>
        <fullName evidence="1">Aminoglycoside 6-adenylyltransferase</fullName>
        <ecNumber evidence="1">2.7.7.-</ecNumber>
    </submittedName>
</protein>
<evidence type="ECO:0000313" key="1">
    <source>
        <dbReference type="EMBL" id="SUL36823.1"/>
    </source>
</evidence>